<feature type="transmembrane region" description="Helical" evidence="6">
    <location>
        <begin position="228"/>
        <end position="248"/>
    </location>
</feature>
<dbReference type="PANTHER" id="PTHR31162">
    <property type="entry name" value="MALIC ACID TRANSPORT PROTEIN-RELATED"/>
    <property type="match status" value="1"/>
</dbReference>
<feature type="transmembrane region" description="Helical" evidence="6">
    <location>
        <begin position="298"/>
        <end position="316"/>
    </location>
</feature>
<protein>
    <recommendedName>
        <fullName evidence="9">Malic acid transport protein</fullName>
    </recommendedName>
</protein>
<organism evidence="7 8">
    <name type="scientific">Oculimacula yallundae</name>
    <dbReference type="NCBI Taxonomy" id="86028"/>
    <lineage>
        <taxon>Eukaryota</taxon>
        <taxon>Fungi</taxon>
        <taxon>Dikarya</taxon>
        <taxon>Ascomycota</taxon>
        <taxon>Pezizomycotina</taxon>
        <taxon>Leotiomycetes</taxon>
        <taxon>Helotiales</taxon>
        <taxon>Ploettnerulaceae</taxon>
        <taxon>Oculimacula</taxon>
    </lineage>
</organism>
<feature type="transmembrane region" description="Helical" evidence="6">
    <location>
        <begin position="119"/>
        <end position="140"/>
    </location>
</feature>
<evidence type="ECO:0000313" key="7">
    <source>
        <dbReference type="EMBL" id="KAL2069989.1"/>
    </source>
</evidence>
<keyword evidence="2 6" id="KW-0812">Transmembrane</keyword>
<reference evidence="7 8" key="1">
    <citation type="journal article" date="2024" name="Commun. Biol.">
        <title>Comparative genomic analysis of thermophilic fungi reveals convergent evolutionary adaptations and gene losses.</title>
        <authorList>
            <person name="Steindorff A.S."/>
            <person name="Aguilar-Pontes M.V."/>
            <person name="Robinson A.J."/>
            <person name="Andreopoulos B."/>
            <person name="LaButti K."/>
            <person name="Kuo A."/>
            <person name="Mondo S."/>
            <person name="Riley R."/>
            <person name="Otillar R."/>
            <person name="Haridas S."/>
            <person name="Lipzen A."/>
            <person name="Grimwood J."/>
            <person name="Schmutz J."/>
            <person name="Clum A."/>
            <person name="Reid I.D."/>
            <person name="Moisan M.C."/>
            <person name="Butler G."/>
            <person name="Nguyen T.T.M."/>
            <person name="Dewar K."/>
            <person name="Conant G."/>
            <person name="Drula E."/>
            <person name="Henrissat B."/>
            <person name="Hansel C."/>
            <person name="Singer S."/>
            <person name="Hutchinson M.I."/>
            <person name="de Vries R.P."/>
            <person name="Natvig D.O."/>
            <person name="Powell A.J."/>
            <person name="Tsang A."/>
            <person name="Grigoriev I.V."/>
        </authorList>
    </citation>
    <scope>NUCLEOTIDE SEQUENCE [LARGE SCALE GENOMIC DNA]</scope>
    <source>
        <strain evidence="7 8">CBS 494.80</strain>
    </source>
</reference>
<feature type="transmembrane region" description="Helical" evidence="6">
    <location>
        <begin position="194"/>
        <end position="216"/>
    </location>
</feature>
<evidence type="ECO:0000256" key="6">
    <source>
        <dbReference type="SAM" id="Phobius"/>
    </source>
</evidence>
<dbReference type="PANTHER" id="PTHR31162:SF0">
    <property type="entry name" value="MALIC ACID TRANSPORT PROTEIN"/>
    <property type="match status" value="1"/>
</dbReference>
<name>A0ABR4CJP4_9HELO</name>
<feature type="region of interest" description="Disordered" evidence="5">
    <location>
        <begin position="28"/>
        <end position="73"/>
    </location>
</feature>
<keyword evidence="4 6" id="KW-0472">Membrane</keyword>
<dbReference type="InterPro" id="IPR004695">
    <property type="entry name" value="SLAC1/Mae1/Ssu1/TehA"/>
</dbReference>
<dbReference type="Gene3D" id="1.50.10.150">
    <property type="entry name" value="Voltage-dependent anion channel"/>
    <property type="match status" value="1"/>
</dbReference>
<evidence type="ECO:0008006" key="9">
    <source>
        <dbReference type="Google" id="ProtNLM"/>
    </source>
</evidence>
<accession>A0ABR4CJP4</accession>
<feature type="transmembrane region" description="Helical" evidence="6">
    <location>
        <begin position="412"/>
        <end position="433"/>
    </location>
</feature>
<evidence type="ECO:0000256" key="4">
    <source>
        <dbReference type="ARBA" id="ARBA00023136"/>
    </source>
</evidence>
<dbReference type="EMBL" id="JAZHXI010000007">
    <property type="protein sequence ID" value="KAL2069989.1"/>
    <property type="molecule type" value="Genomic_DNA"/>
</dbReference>
<evidence type="ECO:0000256" key="2">
    <source>
        <dbReference type="ARBA" id="ARBA00022692"/>
    </source>
</evidence>
<dbReference type="InterPro" id="IPR038665">
    <property type="entry name" value="Voltage-dep_anion_channel_sf"/>
</dbReference>
<feature type="transmembrane region" description="Helical" evidence="6">
    <location>
        <begin position="352"/>
        <end position="373"/>
    </location>
</feature>
<evidence type="ECO:0000256" key="1">
    <source>
        <dbReference type="ARBA" id="ARBA00004141"/>
    </source>
</evidence>
<evidence type="ECO:0000256" key="5">
    <source>
        <dbReference type="SAM" id="MobiDB-lite"/>
    </source>
</evidence>
<proteinExistence type="predicted"/>
<keyword evidence="3 6" id="KW-1133">Transmembrane helix</keyword>
<gene>
    <name evidence="7" type="ORF">VTL71DRAFT_14669</name>
</gene>
<feature type="transmembrane region" description="Helical" evidence="6">
    <location>
        <begin position="160"/>
        <end position="182"/>
    </location>
</feature>
<feature type="transmembrane region" description="Helical" evidence="6">
    <location>
        <begin position="254"/>
        <end position="277"/>
    </location>
</feature>
<comment type="caution">
    <text evidence="7">The sequence shown here is derived from an EMBL/GenBank/DDBJ whole genome shotgun (WGS) entry which is preliminary data.</text>
</comment>
<sequence length="452" mass="50305">MPHQDVARVEMHTARQTTVPEMQQTRFHMPPGRQTNMPMGPISRSRTGSTRRRYSTNSLEGQRGTMQTSKRTGTLHGDISLRDRIHHFTFAWFTCTMSTGGIGIVLGKTPHRFRGLDTIGDIVFIFDLVLFICFCSAIAARFILFPRTLKQSLSHPTESLFFATFWISVVNILSEIQIYGVPKCGPWLVVTMRVLFWIYAALTFCVAVGQYFFLFTGKPLTIQSMTPAWILPVFPIMLSGTLASLMGKSQPPNFALPILVAGVTFQGLGIMIAVFMYGAYLRRLMTDGLPSPNTRPGMFIAVGPPSFTGVALLGISSDLHLVYPNYSTISDITNLSIIADVFRLVAVSTATFLWATALWFFSIALVSVIHGAFSKEGMSFHLVWWAFVFPNVGFTICTILLGEALMSEGVKWLGSAMTILLVAVWVFVGAAHIRAVWQRQILWPGKDEDHDQ</sequence>
<feature type="transmembrane region" description="Helical" evidence="6">
    <location>
        <begin position="88"/>
        <end position="107"/>
    </location>
</feature>
<feature type="transmembrane region" description="Helical" evidence="6">
    <location>
        <begin position="382"/>
        <end position="406"/>
    </location>
</feature>
<keyword evidence="8" id="KW-1185">Reference proteome</keyword>
<dbReference type="Proteomes" id="UP001595075">
    <property type="component" value="Unassembled WGS sequence"/>
</dbReference>
<comment type="subcellular location">
    <subcellularLocation>
        <location evidence="1">Membrane</location>
        <topology evidence="1">Multi-pass membrane protein</topology>
    </subcellularLocation>
</comment>
<evidence type="ECO:0000313" key="8">
    <source>
        <dbReference type="Proteomes" id="UP001595075"/>
    </source>
</evidence>
<dbReference type="CDD" id="cd09317">
    <property type="entry name" value="TDT_Mae1_like"/>
    <property type="match status" value="1"/>
</dbReference>
<evidence type="ECO:0000256" key="3">
    <source>
        <dbReference type="ARBA" id="ARBA00022989"/>
    </source>
</evidence>
<dbReference type="InterPro" id="IPR030185">
    <property type="entry name" value="Mae1"/>
</dbReference>
<dbReference type="Pfam" id="PF03595">
    <property type="entry name" value="SLAC1"/>
    <property type="match status" value="1"/>
</dbReference>